<sequence length="258" mass="27078">MGQKVRLGGMALGNGVLVHGPTAWACAVRVGDGTVKVASGRKQMLAPNITSPFLRGPVRLFESLAFLPRLKRALPEARLPYESTRTVGVIALTAMISGGVRRLRINASVTEALASLLALAPALASLREGALANYHGAEHIAIGSYEHEHRAAKEHERCGSHLIGPMLVVGTVGNVIAGRAPARYRSAARVAASVGAVAASTEVFAWMQRHAESPLARALARPGHELQHRVATAEPTAAQLEVAEAALQACLDLEHASA</sequence>
<dbReference type="Pfam" id="PF07136">
    <property type="entry name" value="DUF1385"/>
    <property type="match status" value="1"/>
</dbReference>
<dbReference type="PANTHER" id="PTHR42867">
    <property type="entry name" value="MEMBRANE PROTEIN-RELATED"/>
    <property type="match status" value="1"/>
</dbReference>
<dbReference type="AlphaFoldDB" id="A0A6J6NDK8"/>
<dbReference type="PANTHER" id="PTHR42867:SF1">
    <property type="entry name" value="MEMBRANE PROTEIN-RELATED"/>
    <property type="match status" value="1"/>
</dbReference>
<reference evidence="1" key="1">
    <citation type="submission" date="2020-05" db="EMBL/GenBank/DDBJ databases">
        <authorList>
            <person name="Chiriac C."/>
            <person name="Salcher M."/>
            <person name="Ghai R."/>
            <person name="Kavagutti S V."/>
        </authorList>
    </citation>
    <scope>NUCLEOTIDE SEQUENCE</scope>
</reference>
<organism evidence="1">
    <name type="scientific">freshwater metagenome</name>
    <dbReference type="NCBI Taxonomy" id="449393"/>
    <lineage>
        <taxon>unclassified sequences</taxon>
        <taxon>metagenomes</taxon>
        <taxon>ecological metagenomes</taxon>
    </lineage>
</organism>
<protein>
    <submittedName>
        <fullName evidence="1">Unannotated protein</fullName>
    </submittedName>
</protein>
<dbReference type="EMBL" id="CAEZXP010000001">
    <property type="protein sequence ID" value="CAB4682835.1"/>
    <property type="molecule type" value="Genomic_DNA"/>
</dbReference>
<evidence type="ECO:0000313" key="1">
    <source>
        <dbReference type="EMBL" id="CAB4682835.1"/>
    </source>
</evidence>
<proteinExistence type="predicted"/>
<accession>A0A6J6NDK8</accession>
<dbReference type="InterPro" id="IPR010787">
    <property type="entry name" value="DUF1385"/>
</dbReference>
<gene>
    <name evidence="1" type="ORF">UFOPK2399_00064</name>
</gene>
<name>A0A6J6NDK8_9ZZZZ</name>